<keyword evidence="2 4" id="KW-0863">Zinc-finger</keyword>
<evidence type="ECO:0000256" key="3">
    <source>
        <dbReference type="ARBA" id="ARBA00022833"/>
    </source>
</evidence>
<evidence type="ECO:0000256" key="2">
    <source>
        <dbReference type="ARBA" id="ARBA00022771"/>
    </source>
</evidence>
<sequence length="249" mass="29352">MWSRSKSWDDRHPLLPCSKMKTEHWLPPPPPYPCHQRKFVNQEREDNLEELEKSLDLDFIIDNMLKIEQQNQLLPENKAFRSSDDDPFAAQLPSCTSLIHKGFTDSKIREHLLTDQGDRSENDQNSKLINKNVALEEREKSKKKSRRIKKFMVYYCTHPGCGKIYNKSSHLRAHQRTHTACKTLTSINLHSQLEKGVHTHRLFIICMNIFLCAEDHMEKLAIVATERKKEILQHPMRRCPKKGMVHERY</sequence>
<evidence type="ECO:0000313" key="7">
    <source>
        <dbReference type="Proteomes" id="UP000887565"/>
    </source>
</evidence>
<dbReference type="InterPro" id="IPR013087">
    <property type="entry name" value="Znf_C2H2_type"/>
</dbReference>
<keyword evidence="3" id="KW-0862">Zinc</keyword>
<protein>
    <submittedName>
        <fullName evidence="8">C2H2-type domain-containing protein</fullName>
    </submittedName>
</protein>
<evidence type="ECO:0000256" key="1">
    <source>
        <dbReference type="ARBA" id="ARBA00022723"/>
    </source>
</evidence>
<dbReference type="SUPFAM" id="SSF57667">
    <property type="entry name" value="beta-beta-alpha zinc fingers"/>
    <property type="match status" value="1"/>
</dbReference>
<evidence type="ECO:0000313" key="8">
    <source>
        <dbReference type="WBParaSite" id="nRc.2.0.1.t26965-RA"/>
    </source>
</evidence>
<evidence type="ECO:0000256" key="5">
    <source>
        <dbReference type="SAM" id="MobiDB-lite"/>
    </source>
</evidence>
<dbReference type="GO" id="GO:0000981">
    <property type="term" value="F:DNA-binding transcription factor activity, RNA polymerase II-specific"/>
    <property type="evidence" value="ECO:0007669"/>
    <property type="project" value="TreeGrafter"/>
</dbReference>
<dbReference type="PANTHER" id="PTHR23235:SF120">
    <property type="entry name" value="KRUPPEL-LIKE FACTOR 15"/>
    <property type="match status" value="1"/>
</dbReference>
<name>A0A915JLB6_ROMCU</name>
<organism evidence="7 8">
    <name type="scientific">Romanomermis culicivorax</name>
    <name type="common">Nematode worm</name>
    <dbReference type="NCBI Taxonomy" id="13658"/>
    <lineage>
        <taxon>Eukaryota</taxon>
        <taxon>Metazoa</taxon>
        <taxon>Ecdysozoa</taxon>
        <taxon>Nematoda</taxon>
        <taxon>Enoplea</taxon>
        <taxon>Dorylaimia</taxon>
        <taxon>Mermithida</taxon>
        <taxon>Mermithoidea</taxon>
        <taxon>Mermithidae</taxon>
        <taxon>Romanomermis</taxon>
    </lineage>
</organism>
<dbReference type="GO" id="GO:0008270">
    <property type="term" value="F:zinc ion binding"/>
    <property type="evidence" value="ECO:0007669"/>
    <property type="project" value="UniProtKB-KW"/>
</dbReference>
<accession>A0A915JLB6</accession>
<dbReference type="InterPro" id="IPR036236">
    <property type="entry name" value="Znf_C2H2_sf"/>
</dbReference>
<dbReference type="GO" id="GO:0000978">
    <property type="term" value="F:RNA polymerase II cis-regulatory region sequence-specific DNA binding"/>
    <property type="evidence" value="ECO:0007669"/>
    <property type="project" value="TreeGrafter"/>
</dbReference>
<dbReference type="SMART" id="SM00355">
    <property type="entry name" value="ZnF_C2H2"/>
    <property type="match status" value="1"/>
</dbReference>
<dbReference type="PROSITE" id="PS50157">
    <property type="entry name" value="ZINC_FINGER_C2H2_2"/>
    <property type="match status" value="1"/>
</dbReference>
<dbReference type="Proteomes" id="UP000887565">
    <property type="component" value="Unplaced"/>
</dbReference>
<evidence type="ECO:0000259" key="6">
    <source>
        <dbReference type="PROSITE" id="PS50157"/>
    </source>
</evidence>
<feature type="domain" description="C2H2-type" evidence="6">
    <location>
        <begin position="154"/>
        <end position="183"/>
    </location>
</feature>
<keyword evidence="7" id="KW-1185">Reference proteome</keyword>
<proteinExistence type="predicted"/>
<evidence type="ECO:0000256" key="4">
    <source>
        <dbReference type="PROSITE-ProRule" id="PRU00042"/>
    </source>
</evidence>
<dbReference type="PROSITE" id="PS00028">
    <property type="entry name" value="ZINC_FINGER_C2H2_1"/>
    <property type="match status" value="1"/>
</dbReference>
<dbReference type="WBParaSite" id="nRc.2.0.1.t26965-RA">
    <property type="protein sequence ID" value="nRc.2.0.1.t26965-RA"/>
    <property type="gene ID" value="nRc.2.0.1.g26965"/>
</dbReference>
<dbReference type="PANTHER" id="PTHR23235">
    <property type="entry name" value="KRUEPPEL-LIKE TRANSCRIPTION FACTOR"/>
    <property type="match status" value="1"/>
</dbReference>
<dbReference type="AlphaFoldDB" id="A0A915JLB6"/>
<dbReference type="Gene3D" id="3.30.160.60">
    <property type="entry name" value="Classic Zinc Finger"/>
    <property type="match status" value="1"/>
</dbReference>
<feature type="region of interest" description="Disordered" evidence="5">
    <location>
        <begin position="114"/>
        <end position="141"/>
    </location>
</feature>
<feature type="compositionally biased region" description="Basic and acidic residues" evidence="5">
    <location>
        <begin position="114"/>
        <end position="124"/>
    </location>
</feature>
<keyword evidence="1" id="KW-0479">Metal-binding</keyword>
<reference evidence="8" key="1">
    <citation type="submission" date="2022-11" db="UniProtKB">
        <authorList>
            <consortium name="WormBaseParasite"/>
        </authorList>
    </citation>
    <scope>IDENTIFICATION</scope>
</reference>